<keyword evidence="2" id="KW-1185">Reference proteome</keyword>
<gene>
    <name evidence="1" type="ORF">EYF80_016408</name>
</gene>
<protein>
    <submittedName>
        <fullName evidence="1">Uncharacterized protein</fullName>
    </submittedName>
</protein>
<accession>A0A4Z2I711</accession>
<proteinExistence type="predicted"/>
<name>A0A4Z2I711_9TELE</name>
<dbReference type="AlphaFoldDB" id="A0A4Z2I711"/>
<evidence type="ECO:0000313" key="1">
    <source>
        <dbReference type="EMBL" id="TNN73245.1"/>
    </source>
</evidence>
<organism evidence="1 2">
    <name type="scientific">Liparis tanakae</name>
    <name type="common">Tanaka's snailfish</name>
    <dbReference type="NCBI Taxonomy" id="230148"/>
    <lineage>
        <taxon>Eukaryota</taxon>
        <taxon>Metazoa</taxon>
        <taxon>Chordata</taxon>
        <taxon>Craniata</taxon>
        <taxon>Vertebrata</taxon>
        <taxon>Euteleostomi</taxon>
        <taxon>Actinopterygii</taxon>
        <taxon>Neopterygii</taxon>
        <taxon>Teleostei</taxon>
        <taxon>Neoteleostei</taxon>
        <taxon>Acanthomorphata</taxon>
        <taxon>Eupercaria</taxon>
        <taxon>Perciformes</taxon>
        <taxon>Cottioidei</taxon>
        <taxon>Cottales</taxon>
        <taxon>Liparidae</taxon>
        <taxon>Liparis</taxon>
    </lineage>
</organism>
<sequence>MAMPSSPDESSNGTKLSCTLDRQCSFFTAGLDMANELERKDDRLEGHNVCLRYTHGRSALPRLRPWSLPPASDGGLMSCGLSCPLKPALVPPQTRPDAALTLVLMLQTGHCTLILLCALKTHREVADGGVGRNVPLGSQ</sequence>
<dbReference type="Proteomes" id="UP000314294">
    <property type="component" value="Unassembled WGS sequence"/>
</dbReference>
<reference evidence="1 2" key="1">
    <citation type="submission" date="2019-03" db="EMBL/GenBank/DDBJ databases">
        <title>First draft genome of Liparis tanakae, snailfish: a comprehensive survey of snailfish specific genes.</title>
        <authorList>
            <person name="Kim W."/>
            <person name="Song I."/>
            <person name="Jeong J.-H."/>
            <person name="Kim D."/>
            <person name="Kim S."/>
            <person name="Ryu S."/>
            <person name="Song J.Y."/>
            <person name="Lee S.K."/>
        </authorList>
    </citation>
    <scope>NUCLEOTIDE SEQUENCE [LARGE SCALE GENOMIC DNA]</scope>
    <source>
        <tissue evidence="1">Muscle</tissue>
    </source>
</reference>
<dbReference type="EMBL" id="SRLO01000126">
    <property type="protein sequence ID" value="TNN73245.1"/>
    <property type="molecule type" value="Genomic_DNA"/>
</dbReference>
<evidence type="ECO:0000313" key="2">
    <source>
        <dbReference type="Proteomes" id="UP000314294"/>
    </source>
</evidence>
<comment type="caution">
    <text evidence="1">The sequence shown here is derived from an EMBL/GenBank/DDBJ whole genome shotgun (WGS) entry which is preliminary data.</text>
</comment>